<evidence type="ECO:0000313" key="1">
    <source>
        <dbReference type="EMBL" id="SVC69891.1"/>
    </source>
</evidence>
<name>A0A382PDD0_9ZZZZ</name>
<evidence type="ECO:0008006" key="2">
    <source>
        <dbReference type="Google" id="ProtNLM"/>
    </source>
</evidence>
<sequence>MNFSEYTLISFGDSFTFGQDTVPIYKRQPHGLPDQWKKDCNLNSYTQVIADRMGFKDCLNFGVLAGSNERSFTLVESFLRTNPDKKVFVLFNFTSASRFMNIFKVDNKRQYGIVDVTPTTVNNVEAREWVREEKYTNINAKSIVHQYTYWRNSVQDVYSHIRDRRNLYYLLSSHNTPHVTFDVLNNTDFLMLRDNPLEYILSNDGFGINFMYKDDADYVLKEMDFFRSYYNEILTNTPLLCHMGNDVLDGRENLTRYLNSRALLEHGDEGYYWSDNGHWNIEGHHVVAKLIGDFIKKKYEN</sequence>
<dbReference type="AlphaFoldDB" id="A0A382PDD0"/>
<dbReference type="EMBL" id="UINC01105731">
    <property type="protein sequence ID" value="SVC69891.1"/>
    <property type="molecule type" value="Genomic_DNA"/>
</dbReference>
<gene>
    <name evidence="1" type="ORF">METZ01_LOCUS322745</name>
</gene>
<reference evidence="1" key="1">
    <citation type="submission" date="2018-05" db="EMBL/GenBank/DDBJ databases">
        <authorList>
            <person name="Lanie J.A."/>
            <person name="Ng W.-L."/>
            <person name="Kazmierczak K.M."/>
            <person name="Andrzejewski T.M."/>
            <person name="Davidsen T.M."/>
            <person name="Wayne K.J."/>
            <person name="Tettelin H."/>
            <person name="Glass J.I."/>
            <person name="Rusch D."/>
            <person name="Podicherti R."/>
            <person name="Tsui H.-C.T."/>
            <person name="Winkler M.E."/>
        </authorList>
    </citation>
    <scope>NUCLEOTIDE SEQUENCE</scope>
</reference>
<organism evidence="1">
    <name type="scientific">marine metagenome</name>
    <dbReference type="NCBI Taxonomy" id="408172"/>
    <lineage>
        <taxon>unclassified sequences</taxon>
        <taxon>metagenomes</taxon>
        <taxon>ecological metagenomes</taxon>
    </lineage>
</organism>
<protein>
    <recommendedName>
        <fullName evidence="2">SGNH hydrolase-type esterase domain-containing protein</fullName>
    </recommendedName>
</protein>
<dbReference type="SUPFAM" id="SSF52266">
    <property type="entry name" value="SGNH hydrolase"/>
    <property type="match status" value="1"/>
</dbReference>
<accession>A0A382PDD0</accession>
<proteinExistence type="predicted"/>